<evidence type="ECO:0000313" key="1">
    <source>
        <dbReference type="EMBL" id="AFM31544.1"/>
    </source>
</evidence>
<dbReference type="EMBL" id="CP003677">
    <property type="protein sequence ID" value="AFM31544.1"/>
    <property type="molecule type" value="Genomic_DNA"/>
</dbReference>
<evidence type="ECO:0000313" key="2">
    <source>
        <dbReference type="Proteomes" id="UP000006063"/>
    </source>
</evidence>
<dbReference type="KEGG" id="psc:A458_01420"/>
<organism evidence="1 2">
    <name type="scientific">Stutzerimonas stutzeri CCUG 29243</name>
    <dbReference type="NCBI Taxonomy" id="1196835"/>
    <lineage>
        <taxon>Bacteria</taxon>
        <taxon>Pseudomonadati</taxon>
        <taxon>Pseudomonadota</taxon>
        <taxon>Gammaproteobacteria</taxon>
        <taxon>Pseudomonadales</taxon>
        <taxon>Pseudomonadaceae</taxon>
        <taxon>Stutzerimonas</taxon>
    </lineage>
</organism>
<dbReference type="Proteomes" id="UP000006063">
    <property type="component" value="Chromosome"/>
</dbReference>
<dbReference type="HOGENOM" id="CLU_154597_0_0_6"/>
<dbReference type="Pfam" id="PF16703">
    <property type="entry name" value="DUF5064"/>
    <property type="match status" value="1"/>
</dbReference>
<proteinExistence type="predicted"/>
<name>I4CN87_STUST</name>
<dbReference type="PATRIC" id="fig|1196835.3.peg.282"/>
<dbReference type="eggNOG" id="ENOG5030292">
    <property type="taxonomic scope" value="Bacteria"/>
</dbReference>
<gene>
    <name evidence="1" type="ORF">A458_01420</name>
</gene>
<sequence>MFRPGQLEYHSLSASGKPGYHLQLGYRVEGTPEAPQWACFHLRFEAGATLVDEQFRMHRDVACNFLQRVRQCLRRHGVPVDADILFGLHGIYDPLFEDLRRQLCYRPGEAVDLDRFLREG</sequence>
<dbReference type="AlphaFoldDB" id="I4CN87"/>
<dbReference type="Gene3D" id="3.30.160.370">
    <property type="entry name" value="Domain of unknown function DUF5064"/>
    <property type="match status" value="1"/>
</dbReference>
<evidence type="ECO:0008006" key="3">
    <source>
        <dbReference type="Google" id="ProtNLM"/>
    </source>
</evidence>
<reference evidence="1 2" key="1">
    <citation type="journal article" date="2012" name="J. Bacteriol.">
        <title>Complete Genome Sequence of the Naphthalene-Degrading Bacterium Pseudomonas stutzeri AN10 (CCUG 29243).</title>
        <authorList>
            <person name="Brunet-Galmes I."/>
            <person name="Busquets A."/>
            <person name="Pena A."/>
            <person name="Gomila M."/>
            <person name="Nogales B."/>
            <person name="Garcia-Valdes E."/>
            <person name="Lalucat J."/>
            <person name="Bennasar A."/>
            <person name="Bosch R."/>
        </authorList>
    </citation>
    <scope>NUCLEOTIDE SEQUENCE [LARGE SCALE GENOMIC DNA]</scope>
    <source>
        <strain evidence="1 2">CCUG 29243</strain>
    </source>
</reference>
<protein>
    <recommendedName>
        <fullName evidence="3">Acetyl-CoA carboxylase alpha subunit</fullName>
    </recommendedName>
</protein>
<dbReference type="InterPro" id="IPR032024">
    <property type="entry name" value="DUF5064"/>
</dbReference>
<accession>I4CN87</accession>
<dbReference type="RefSeq" id="WP_014818737.1">
    <property type="nucleotide sequence ID" value="NC_018028.1"/>
</dbReference>